<feature type="domain" description="Amidohydrolase 3" evidence="1">
    <location>
        <begin position="56"/>
        <end position="539"/>
    </location>
</feature>
<dbReference type="PANTHER" id="PTHR22642">
    <property type="entry name" value="IMIDAZOLONEPROPIONASE"/>
    <property type="match status" value="1"/>
</dbReference>
<dbReference type="EMBL" id="UINC01016741">
    <property type="protein sequence ID" value="SVA69477.1"/>
    <property type="molecule type" value="Genomic_DNA"/>
</dbReference>
<sequence>MAQPITIFRAHKIRTMNAYQPVATHVAVKDGRILGVGTLEDLAGWGDYALDDRFADKVLLPGFVEAHCHAMTGAAWKYTYLGFFERRDPDGRVWPGIKSLDEVLKRLQEIEATLGDPEQTLVAWGFDPIYFSDGIRMTVAHLDQVSRDRRILIQHSNGHLLNVNRKVLELAGIDANTDVEGVMKDADGHPTGELGEMAAQYMAYRVTEVRRFDGIDAEDLRSFARVATNVGVTTATDLHAQVGDKNVEAYIEATSNENYPLRLVPAAAALTLSVGEGPERVKQLKDHNNKKLFFGLCKIMTDGSIQGFTGRLKWPGYFNGRPNGIWNLPPQTLTQMVDAYHAAGIQMHMHTNGDEASELMIDAIEKALHKTPRPDHRHTLTHCQMADESQFRRMAKLGICSNLFANHIYYWGDQHFALTMGPDRATRMDACATAKQTGVPFTIHSDAPVTPLDPLFTAWCAVNRQTTSGRILGPNERIGVDDALHAITLGAAYTLHLDHLVGSIEPGKFADFAILEQDPAEVSPENLKDVPVWGTVVDGIARPAAGSEA</sequence>
<dbReference type="Pfam" id="PF07969">
    <property type="entry name" value="Amidohydro_3"/>
    <property type="match status" value="1"/>
</dbReference>
<dbReference type="InterPro" id="IPR032466">
    <property type="entry name" value="Metal_Hydrolase"/>
</dbReference>
<dbReference type="SUPFAM" id="SSF51338">
    <property type="entry name" value="Composite domain of metallo-dependent hydrolases"/>
    <property type="match status" value="1"/>
</dbReference>
<reference evidence="2" key="1">
    <citation type="submission" date="2018-05" db="EMBL/GenBank/DDBJ databases">
        <authorList>
            <person name="Lanie J.A."/>
            <person name="Ng W.-L."/>
            <person name="Kazmierczak K.M."/>
            <person name="Andrzejewski T.M."/>
            <person name="Davidsen T.M."/>
            <person name="Wayne K.J."/>
            <person name="Tettelin H."/>
            <person name="Glass J.I."/>
            <person name="Rusch D."/>
            <person name="Podicherti R."/>
            <person name="Tsui H.-C.T."/>
            <person name="Winkler M.E."/>
        </authorList>
    </citation>
    <scope>NUCLEOTIDE SEQUENCE</scope>
</reference>
<evidence type="ECO:0000259" key="1">
    <source>
        <dbReference type="Pfam" id="PF07969"/>
    </source>
</evidence>
<dbReference type="Gene3D" id="2.30.40.10">
    <property type="entry name" value="Urease, subunit C, domain 1"/>
    <property type="match status" value="1"/>
</dbReference>
<name>A0A381XZ92_9ZZZZ</name>
<protein>
    <recommendedName>
        <fullName evidence="1">Amidohydrolase 3 domain-containing protein</fullName>
    </recommendedName>
</protein>
<dbReference type="PANTHER" id="PTHR22642:SF2">
    <property type="entry name" value="PROTEIN LONG AFTER FAR-RED 3"/>
    <property type="match status" value="1"/>
</dbReference>
<dbReference type="Gene3D" id="3.10.310.70">
    <property type="match status" value="1"/>
</dbReference>
<dbReference type="SUPFAM" id="SSF51556">
    <property type="entry name" value="Metallo-dependent hydrolases"/>
    <property type="match status" value="1"/>
</dbReference>
<dbReference type="CDD" id="cd01300">
    <property type="entry name" value="YtcJ_like"/>
    <property type="match status" value="1"/>
</dbReference>
<accession>A0A381XZ92</accession>
<dbReference type="GO" id="GO:0016810">
    <property type="term" value="F:hydrolase activity, acting on carbon-nitrogen (but not peptide) bonds"/>
    <property type="evidence" value="ECO:0007669"/>
    <property type="project" value="InterPro"/>
</dbReference>
<dbReference type="InterPro" id="IPR011059">
    <property type="entry name" value="Metal-dep_hydrolase_composite"/>
</dbReference>
<dbReference type="Gene3D" id="3.20.20.140">
    <property type="entry name" value="Metal-dependent hydrolases"/>
    <property type="match status" value="1"/>
</dbReference>
<dbReference type="InterPro" id="IPR033932">
    <property type="entry name" value="YtcJ-like"/>
</dbReference>
<dbReference type="AlphaFoldDB" id="A0A381XZ92"/>
<gene>
    <name evidence="2" type="ORF">METZ01_LOCUS122331</name>
</gene>
<proteinExistence type="predicted"/>
<evidence type="ECO:0000313" key="2">
    <source>
        <dbReference type="EMBL" id="SVA69477.1"/>
    </source>
</evidence>
<dbReference type="InterPro" id="IPR013108">
    <property type="entry name" value="Amidohydro_3"/>
</dbReference>
<organism evidence="2">
    <name type="scientific">marine metagenome</name>
    <dbReference type="NCBI Taxonomy" id="408172"/>
    <lineage>
        <taxon>unclassified sequences</taxon>
        <taxon>metagenomes</taxon>
        <taxon>ecological metagenomes</taxon>
    </lineage>
</organism>